<evidence type="ECO:0000256" key="3">
    <source>
        <dbReference type="SAM" id="Coils"/>
    </source>
</evidence>
<dbReference type="Proteomes" id="UP000275137">
    <property type="component" value="Unassembled WGS sequence"/>
</dbReference>
<evidence type="ECO:0000313" key="6">
    <source>
        <dbReference type="Proteomes" id="UP000275137"/>
    </source>
</evidence>
<evidence type="ECO:0000313" key="5">
    <source>
        <dbReference type="EMBL" id="ROH87938.1"/>
    </source>
</evidence>
<dbReference type="EMBL" id="RJVP01000001">
    <property type="protein sequence ID" value="ROH87938.1"/>
    <property type="molecule type" value="Genomic_DNA"/>
</dbReference>
<proteinExistence type="inferred from homology"/>
<dbReference type="SMART" id="SM00935">
    <property type="entry name" value="OmpH"/>
    <property type="match status" value="1"/>
</dbReference>
<accession>A0A3N0V6E0</accession>
<comment type="caution">
    <text evidence="5">The sequence shown here is derived from an EMBL/GenBank/DDBJ whole genome shotgun (WGS) entry which is preliminary data.</text>
</comment>
<dbReference type="Gene3D" id="3.30.910.20">
    <property type="entry name" value="Skp domain"/>
    <property type="match status" value="1"/>
</dbReference>
<dbReference type="GO" id="GO:0051082">
    <property type="term" value="F:unfolded protein binding"/>
    <property type="evidence" value="ECO:0007669"/>
    <property type="project" value="InterPro"/>
</dbReference>
<dbReference type="PANTHER" id="PTHR35089">
    <property type="entry name" value="CHAPERONE PROTEIN SKP"/>
    <property type="match status" value="1"/>
</dbReference>
<dbReference type="GO" id="GO:0005829">
    <property type="term" value="C:cytosol"/>
    <property type="evidence" value="ECO:0007669"/>
    <property type="project" value="TreeGrafter"/>
</dbReference>
<comment type="similarity">
    <text evidence="2">Belongs to the skp family.</text>
</comment>
<dbReference type="Pfam" id="PF03938">
    <property type="entry name" value="OmpH"/>
    <property type="match status" value="1"/>
</dbReference>
<reference evidence="5 6" key="1">
    <citation type="submission" date="2018-10" db="EMBL/GenBank/DDBJ databases">
        <authorList>
            <person name="Chen W.-M."/>
        </authorList>
    </citation>
    <scope>NUCLEOTIDE SEQUENCE [LARGE SCALE GENOMIC DNA]</scope>
    <source>
        <strain evidence="5 6">H-5</strain>
    </source>
</reference>
<feature type="signal peptide" evidence="4">
    <location>
        <begin position="1"/>
        <end position="34"/>
    </location>
</feature>
<keyword evidence="3" id="KW-0175">Coiled coil</keyword>
<keyword evidence="6" id="KW-1185">Reference proteome</keyword>
<evidence type="ECO:0000256" key="1">
    <source>
        <dbReference type="ARBA" id="ARBA00022729"/>
    </source>
</evidence>
<evidence type="ECO:0000256" key="4">
    <source>
        <dbReference type="SAM" id="SignalP"/>
    </source>
</evidence>
<sequence length="177" mass="20077">MDWLAKRRRRITLKKWLTLTMLLGSCLLCAQAYAATKIGYIQLVKIMQSPQADESGKLLLKEFSGRQAALEKLKKEIDAKEAALTKESAKLAKADFDKRTEALNNQKVDYNRKQRELAEDFELRKEQERNKLQDRVNKAVESIAKAEGYDLVLYGTAAYVGKKGVDITDKALKALPK</sequence>
<feature type="chain" id="PRO_5018219492" evidence="4">
    <location>
        <begin position="35"/>
        <end position="177"/>
    </location>
</feature>
<dbReference type="InterPro" id="IPR024930">
    <property type="entry name" value="Skp_dom_sf"/>
</dbReference>
<dbReference type="PANTHER" id="PTHR35089:SF1">
    <property type="entry name" value="CHAPERONE PROTEIN SKP"/>
    <property type="match status" value="1"/>
</dbReference>
<gene>
    <name evidence="5" type="ORF">ED236_00125</name>
</gene>
<dbReference type="SUPFAM" id="SSF111384">
    <property type="entry name" value="OmpH-like"/>
    <property type="match status" value="1"/>
</dbReference>
<dbReference type="InterPro" id="IPR005632">
    <property type="entry name" value="Chaperone_Skp"/>
</dbReference>
<dbReference type="PIRSF" id="PIRSF002094">
    <property type="entry name" value="OMP26_Skp"/>
    <property type="match status" value="1"/>
</dbReference>
<evidence type="ECO:0000256" key="2">
    <source>
        <dbReference type="PIRNR" id="PIRNR002094"/>
    </source>
</evidence>
<keyword evidence="1 4" id="KW-0732">Signal</keyword>
<dbReference type="PROSITE" id="PS51257">
    <property type="entry name" value="PROKAR_LIPOPROTEIN"/>
    <property type="match status" value="1"/>
</dbReference>
<feature type="coiled-coil region" evidence="3">
    <location>
        <begin position="70"/>
        <end position="131"/>
    </location>
</feature>
<name>A0A3N0V6E0_9PROT</name>
<dbReference type="AlphaFoldDB" id="A0A3N0V6E0"/>
<organism evidence="5 6">
    <name type="scientific">Pseudomethylobacillus aquaticus</name>
    <dbReference type="NCBI Taxonomy" id="2676064"/>
    <lineage>
        <taxon>Bacteria</taxon>
        <taxon>Pseudomonadati</taxon>
        <taxon>Pseudomonadota</taxon>
        <taxon>Betaproteobacteria</taxon>
        <taxon>Nitrosomonadales</taxon>
        <taxon>Methylophilaceae</taxon>
        <taxon>Pseudomethylobacillus</taxon>
    </lineage>
</organism>
<protein>
    <submittedName>
        <fullName evidence="5">OmpH family outer membrane protein</fullName>
    </submittedName>
</protein>
<dbReference type="GO" id="GO:0050821">
    <property type="term" value="P:protein stabilization"/>
    <property type="evidence" value="ECO:0007669"/>
    <property type="project" value="TreeGrafter"/>
</dbReference>